<dbReference type="CDD" id="cd05476">
    <property type="entry name" value="pepsin_A_like_plant"/>
    <property type="match status" value="1"/>
</dbReference>
<dbReference type="Gene3D" id="2.170.8.10">
    <property type="entry name" value="Phosphoenolpyruvate Carboxykinase, domain 2"/>
    <property type="match status" value="2"/>
</dbReference>
<comment type="caution">
    <text evidence="14">The sequence shown here is derived from an EMBL/GenBank/DDBJ whole genome shotgun (WGS) entry which is preliminary data.</text>
</comment>
<dbReference type="Pfam" id="PF01293">
    <property type="entry name" value="PEPCK_ATP"/>
    <property type="match status" value="2"/>
</dbReference>
<evidence type="ECO:0000313" key="14">
    <source>
        <dbReference type="EMBL" id="KAG6523266.1"/>
    </source>
</evidence>
<dbReference type="InterPro" id="IPR015994">
    <property type="entry name" value="PEPCK_ATP_CS"/>
</dbReference>
<evidence type="ECO:0000256" key="7">
    <source>
        <dbReference type="ARBA" id="ARBA00022750"/>
    </source>
</evidence>
<dbReference type="GO" id="GO:0004612">
    <property type="term" value="F:phosphoenolpyruvate carboxykinase (ATP) activity"/>
    <property type="evidence" value="ECO:0007669"/>
    <property type="project" value="UniProtKB-EC"/>
</dbReference>
<dbReference type="Gene3D" id="2.40.70.10">
    <property type="entry name" value="Acid Proteases"/>
    <property type="match status" value="2"/>
</dbReference>
<keyword evidence="11" id="KW-0456">Lyase</keyword>
<comment type="similarity">
    <text evidence="2">Belongs to the phosphoenolpyruvate carboxykinase (ATP) family.</text>
</comment>
<dbReference type="SUPFAM" id="SSF68923">
    <property type="entry name" value="PEP carboxykinase N-terminal domain"/>
    <property type="match status" value="1"/>
</dbReference>
<evidence type="ECO:0000259" key="13">
    <source>
        <dbReference type="PROSITE" id="PS51767"/>
    </source>
</evidence>
<evidence type="ECO:0000256" key="5">
    <source>
        <dbReference type="ARBA" id="ARBA00022670"/>
    </source>
</evidence>
<dbReference type="InterPro" id="IPR051708">
    <property type="entry name" value="Plant_Aspart_Prot_A1"/>
</dbReference>
<evidence type="ECO:0000256" key="10">
    <source>
        <dbReference type="ARBA" id="ARBA00023180"/>
    </source>
</evidence>
<evidence type="ECO:0000256" key="3">
    <source>
        <dbReference type="ARBA" id="ARBA00007447"/>
    </source>
</evidence>
<comment type="pathway">
    <text evidence="1">Carbohydrate biosynthesis; gluconeogenesis.</text>
</comment>
<keyword evidence="8" id="KW-0378">Hydrolase</keyword>
<dbReference type="PROSITE" id="PS51767">
    <property type="entry name" value="PEPTIDASE_A1"/>
    <property type="match status" value="1"/>
</dbReference>
<keyword evidence="15" id="KW-1185">Reference proteome</keyword>
<dbReference type="GO" id="GO:0004190">
    <property type="term" value="F:aspartic-type endopeptidase activity"/>
    <property type="evidence" value="ECO:0007669"/>
    <property type="project" value="UniProtKB-KW"/>
</dbReference>
<dbReference type="InterPro" id="IPR032861">
    <property type="entry name" value="TAXi_N"/>
</dbReference>
<evidence type="ECO:0000256" key="8">
    <source>
        <dbReference type="ARBA" id="ARBA00022801"/>
    </source>
</evidence>
<name>A0A8J5H8I3_ZINOF</name>
<dbReference type="Gene3D" id="3.90.228.20">
    <property type="match status" value="2"/>
</dbReference>
<dbReference type="PROSITE" id="PS00141">
    <property type="entry name" value="ASP_PROTEASE"/>
    <property type="match status" value="1"/>
</dbReference>
<dbReference type="PANTHER" id="PTHR47967">
    <property type="entry name" value="OS07G0603500 PROTEIN-RELATED"/>
    <property type="match status" value="1"/>
</dbReference>
<dbReference type="Gene3D" id="3.40.449.10">
    <property type="entry name" value="Phosphoenolpyruvate Carboxykinase, domain 1"/>
    <property type="match status" value="1"/>
</dbReference>
<dbReference type="EMBL" id="JACMSC010000004">
    <property type="protein sequence ID" value="KAG6523266.1"/>
    <property type="molecule type" value="Genomic_DNA"/>
</dbReference>
<dbReference type="InterPro" id="IPR033121">
    <property type="entry name" value="PEPTIDASE_A1"/>
</dbReference>
<dbReference type="UniPathway" id="UPA00138"/>
<dbReference type="Proteomes" id="UP000734854">
    <property type="component" value="Unassembled WGS sequence"/>
</dbReference>
<dbReference type="InterPro" id="IPR021109">
    <property type="entry name" value="Peptidase_aspartic_dom_sf"/>
</dbReference>
<dbReference type="SUPFAM" id="SSF53795">
    <property type="entry name" value="PEP carboxykinase-like"/>
    <property type="match status" value="1"/>
</dbReference>
<dbReference type="InterPro" id="IPR001969">
    <property type="entry name" value="Aspartic_peptidase_AS"/>
</dbReference>
<dbReference type="Pfam" id="PF14541">
    <property type="entry name" value="TAXi_C"/>
    <property type="match status" value="1"/>
</dbReference>
<dbReference type="PANTHER" id="PTHR47967:SF128">
    <property type="entry name" value="ASPARTIC PROTEINASE CDR1-LIKE"/>
    <property type="match status" value="1"/>
</dbReference>
<gene>
    <name evidence="14" type="ORF">ZIOFF_013122</name>
</gene>
<organism evidence="14 15">
    <name type="scientific">Zingiber officinale</name>
    <name type="common">Ginger</name>
    <name type="synonym">Amomum zingiber</name>
    <dbReference type="NCBI Taxonomy" id="94328"/>
    <lineage>
        <taxon>Eukaryota</taxon>
        <taxon>Viridiplantae</taxon>
        <taxon>Streptophyta</taxon>
        <taxon>Embryophyta</taxon>
        <taxon>Tracheophyta</taxon>
        <taxon>Spermatophyta</taxon>
        <taxon>Magnoliopsida</taxon>
        <taxon>Liliopsida</taxon>
        <taxon>Zingiberales</taxon>
        <taxon>Zingiberaceae</taxon>
        <taxon>Zingiber</taxon>
    </lineage>
</organism>
<evidence type="ECO:0000256" key="2">
    <source>
        <dbReference type="ARBA" id="ARBA00006052"/>
    </source>
</evidence>
<keyword evidence="5" id="KW-0645">Protease</keyword>
<evidence type="ECO:0000256" key="1">
    <source>
        <dbReference type="ARBA" id="ARBA00004742"/>
    </source>
</evidence>
<evidence type="ECO:0000256" key="6">
    <source>
        <dbReference type="ARBA" id="ARBA00022741"/>
    </source>
</evidence>
<evidence type="ECO:0000256" key="11">
    <source>
        <dbReference type="ARBA" id="ARBA00023239"/>
    </source>
</evidence>
<feature type="domain" description="Peptidase A1" evidence="13">
    <location>
        <begin position="227"/>
        <end position="567"/>
    </location>
</feature>
<keyword evidence="10" id="KW-0325">Glycoprotein</keyword>
<evidence type="ECO:0000256" key="12">
    <source>
        <dbReference type="ARBA" id="ARBA00047371"/>
    </source>
</evidence>
<dbReference type="EC" id="4.1.1.49" evidence="4"/>
<dbReference type="PROSITE" id="PS00532">
    <property type="entry name" value="PEPCK_ATP"/>
    <property type="match status" value="1"/>
</dbReference>
<comment type="catalytic activity">
    <reaction evidence="12">
        <text>oxaloacetate + ATP = phosphoenolpyruvate + ADP + CO2</text>
        <dbReference type="Rhea" id="RHEA:18617"/>
        <dbReference type="ChEBI" id="CHEBI:16452"/>
        <dbReference type="ChEBI" id="CHEBI:16526"/>
        <dbReference type="ChEBI" id="CHEBI:30616"/>
        <dbReference type="ChEBI" id="CHEBI:58702"/>
        <dbReference type="ChEBI" id="CHEBI:456216"/>
        <dbReference type="EC" id="4.1.1.49"/>
    </reaction>
</comment>
<evidence type="ECO:0000256" key="9">
    <source>
        <dbReference type="ARBA" id="ARBA00022840"/>
    </source>
</evidence>
<keyword evidence="7" id="KW-0064">Aspartyl protease</keyword>
<dbReference type="Pfam" id="PF14543">
    <property type="entry name" value="TAXi_N"/>
    <property type="match status" value="1"/>
</dbReference>
<accession>A0A8J5H8I3</accession>
<dbReference type="AlphaFoldDB" id="A0A8J5H8I3"/>
<dbReference type="SUPFAM" id="SSF50630">
    <property type="entry name" value="Acid proteases"/>
    <property type="match status" value="1"/>
</dbReference>
<keyword evidence="9" id="KW-0067">ATP-binding</keyword>
<evidence type="ECO:0000256" key="4">
    <source>
        <dbReference type="ARBA" id="ARBA00012363"/>
    </source>
</evidence>
<dbReference type="InterPro" id="IPR032799">
    <property type="entry name" value="TAXi_C"/>
</dbReference>
<dbReference type="FunFam" id="2.40.70.10:FF:000031">
    <property type="entry name" value="Aspartyl protease AED1"/>
    <property type="match status" value="1"/>
</dbReference>
<sequence>MVILGTQYAGEMKTGLFGVMHYLMPKRNILSLHSSNNMGKDGDVALFFGLSGTGKTTLSTDHNRLLIGDDEHCWSENGISNIEGGCYAKCIGLTKEKEPDIWNAIKFGTGKCPIKLDMHFELEPFIFFCPNVCKFLVVLENIVFDEHTREVDYSDNSITENTRASYPIEYIPNAKIPCVGPHPKNVILLACDAFGMLPLVSKLTLPQTIGIELFDAVSRVVPDSFEYLMELRVGTPPFSILAVADTGSDLIWANCVPCTKCYKQAAPYFDPRKSSSYRTLPCNSNLCKALPHGPCADVSTCEYHYAYQDGSKIDGVLATEDLTFYSSAGSPLVFSNIAFGCNSQSSGVFSSRTAGLAGLSASPVSLVSQIVPSLDKKYFSYCLVPMSDTQASSKVIFGSAGVVVGSKVTTLMTVEDSLFALRLTEIIVDGAGSVPVPTSAPGLKKGNIIIDSGTTVNYLPAGVLSSLVRQVSRVVSLPKATDPDRLLPLCFKVTGESDWQKLPFITFKFAGEASVRLSPTSMFMEEAYQVVCLAVADSGSDTPIFGNVAQQNLHVGYDLDIPAVSFASADCTKF</sequence>
<dbReference type="GO" id="GO:0005576">
    <property type="term" value="C:extracellular region"/>
    <property type="evidence" value="ECO:0007669"/>
    <property type="project" value="TreeGrafter"/>
</dbReference>
<dbReference type="InterPro" id="IPR008210">
    <property type="entry name" value="PEP_carboxykinase_N"/>
</dbReference>
<protein>
    <recommendedName>
        <fullName evidence="4">phosphoenolpyruvate carboxykinase (ATP)</fullName>
        <ecNumber evidence="4">4.1.1.49</ecNumber>
    </recommendedName>
</protein>
<comment type="similarity">
    <text evidence="3">Belongs to the peptidase A1 family.</text>
</comment>
<keyword evidence="6" id="KW-0547">Nucleotide-binding</keyword>
<dbReference type="InterPro" id="IPR001272">
    <property type="entry name" value="PEP_carboxykinase_ATP"/>
</dbReference>
<dbReference type="InterPro" id="IPR013035">
    <property type="entry name" value="PEP_carboxykinase_C"/>
</dbReference>
<evidence type="ECO:0000313" key="15">
    <source>
        <dbReference type="Proteomes" id="UP000734854"/>
    </source>
</evidence>
<dbReference type="GO" id="GO:0006094">
    <property type="term" value="P:gluconeogenesis"/>
    <property type="evidence" value="ECO:0007669"/>
    <property type="project" value="UniProtKB-UniPathway"/>
</dbReference>
<dbReference type="GO" id="GO:0006508">
    <property type="term" value="P:proteolysis"/>
    <property type="evidence" value="ECO:0007669"/>
    <property type="project" value="UniProtKB-KW"/>
</dbReference>
<reference evidence="14 15" key="1">
    <citation type="submission" date="2020-08" db="EMBL/GenBank/DDBJ databases">
        <title>Plant Genome Project.</title>
        <authorList>
            <person name="Zhang R.-G."/>
        </authorList>
    </citation>
    <scope>NUCLEOTIDE SEQUENCE [LARGE SCALE GENOMIC DNA]</scope>
    <source>
        <tissue evidence="14">Rhizome</tissue>
    </source>
</reference>
<dbReference type="InterPro" id="IPR034161">
    <property type="entry name" value="Pepsin-like_plant"/>
</dbReference>
<dbReference type="GO" id="GO:0005524">
    <property type="term" value="F:ATP binding"/>
    <property type="evidence" value="ECO:0007669"/>
    <property type="project" value="UniProtKB-KW"/>
</dbReference>
<proteinExistence type="inferred from homology"/>